<evidence type="ECO:0000313" key="6">
    <source>
        <dbReference type="EMBL" id="PIS43641.1"/>
    </source>
</evidence>
<evidence type="ECO:0000256" key="1">
    <source>
        <dbReference type="ARBA" id="ARBA00023015"/>
    </source>
</evidence>
<evidence type="ECO:0000313" key="7">
    <source>
        <dbReference type="Proteomes" id="UP000228687"/>
    </source>
</evidence>
<dbReference type="EMBL" id="PEXT01000005">
    <property type="protein sequence ID" value="PIS43641.1"/>
    <property type="molecule type" value="Genomic_DNA"/>
</dbReference>
<keyword evidence="2" id="KW-0731">Sigma factor</keyword>
<dbReference type="SUPFAM" id="SSF88946">
    <property type="entry name" value="Sigma2 domain of RNA polymerase sigma factors"/>
    <property type="match status" value="1"/>
</dbReference>
<dbReference type="GO" id="GO:0016987">
    <property type="term" value="F:sigma factor activity"/>
    <property type="evidence" value="ECO:0007669"/>
    <property type="project" value="UniProtKB-KW"/>
</dbReference>
<dbReference type="Proteomes" id="UP000228687">
    <property type="component" value="Unassembled WGS sequence"/>
</dbReference>
<reference evidence="7" key="1">
    <citation type="submission" date="2017-09" db="EMBL/GenBank/DDBJ databases">
        <title>Depth-based differentiation of microbial function through sediment-hosted aquifers and enrichment of novel symbionts in the deep terrestrial subsurface.</title>
        <authorList>
            <person name="Probst A.J."/>
            <person name="Ladd B."/>
            <person name="Jarett J.K."/>
            <person name="Geller-Mcgrath D.E."/>
            <person name="Sieber C.M.K."/>
            <person name="Emerson J.B."/>
            <person name="Anantharaman K."/>
            <person name="Thomas B.C."/>
            <person name="Malmstrom R."/>
            <person name="Stieglmeier M."/>
            <person name="Klingl A."/>
            <person name="Woyke T."/>
            <person name="Ryan C.M."/>
            <person name="Banfield J.F."/>
        </authorList>
    </citation>
    <scope>NUCLEOTIDE SEQUENCE [LARGE SCALE GENOMIC DNA]</scope>
</reference>
<evidence type="ECO:0000259" key="5">
    <source>
        <dbReference type="Pfam" id="PF04542"/>
    </source>
</evidence>
<name>A0A2H0YYR8_9BACT</name>
<keyword evidence="4" id="KW-0804">Transcription</keyword>
<evidence type="ECO:0000256" key="3">
    <source>
        <dbReference type="ARBA" id="ARBA00023125"/>
    </source>
</evidence>
<dbReference type="Pfam" id="PF04542">
    <property type="entry name" value="Sigma70_r2"/>
    <property type="match status" value="1"/>
</dbReference>
<organism evidence="6 7">
    <name type="scientific">Candidatus Kaiserbacteria bacterium CG08_land_8_20_14_0_20_50_21</name>
    <dbReference type="NCBI Taxonomy" id="1974604"/>
    <lineage>
        <taxon>Bacteria</taxon>
        <taxon>Candidatus Kaiseribacteriota</taxon>
    </lineage>
</organism>
<sequence length="72" mass="8415">MKETDGQLVSDYLEGDEKALGFLIERYLKDVYNFAFKLTGDLQAAEDIAQDSFIKAWKHIRRYHQGGRYPFP</sequence>
<evidence type="ECO:0000256" key="2">
    <source>
        <dbReference type="ARBA" id="ARBA00023082"/>
    </source>
</evidence>
<proteinExistence type="predicted"/>
<dbReference type="PANTHER" id="PTHR43133:SF8">
    <property type="entry name" value="RNA POLYMERASE SIGMA FACTOR HI_1459-RELATED"/>
    <property type="match status" value="1"/>
</dbReference>
<dbReference type="InterPro" id="IPR007627">
    <property type="entry name" value="RNA_pol_sigma70_r2"/>
</dbReference>
<dbReference type="AlphaFoldDB" id="A0A2H0YYR8"/>
<protein>
    <recommendedName>
        <fullName evidence="5">RNA polymerase sigma-70 region 2 domain-containing protein</fullName>
    </recommendedName>
</protein>
<dbReference type="Gene3D" id="1.10.1740.10">
    <property type="match status" value="1"/>
</dbReference>
<gene>
    <name evidence="6" type="ORF">COT23_00115</name>
</gene>
<evidence type="ECO:0000256" key="4">
    <source>
        <dbReference type="ARBA" id="ARBA00023163"/>
    </source>
</evidence>
<keyword evidence="3" id="KW-0238">DNA-binding</keyword>
<dbReference type="GO" id="GO:0003677">
    <property type="term" value="F:DNA binding"/>
    <property type="evidence" value="ECO:0007669"/>
    <property type="project" value="UniProtKB-KW"/>
</dbReference>
<dbReference type="InterPro" id="IPR013325">
    <property type="entry name" value="RNA_pol_sigma_r2"/>
</dbReference>
<accession>A0A2H0YYR8</accession>
<feature type="domain" description="RNA polymerase sigma-70 region 2" evidence="5">
    <location>
        <begin position="23"/>
        <end position="65"/>
    </location>
</feature>
<dbReference type="PANTHER" id="PTHR43133">
    <property type="entry name" value="RNA POLYMERASE ECF-TYPE SIGMA FACTO"/>
    <property type="match status" value="1"/>
</dbReference>
<comment type="caution">
    <text evidence="6">The sequence shown here is derived from an EMBL/GenBank/DDBJ whole genome shotgun (WGS) entry which is preliminary data.</text>
</comment>
<dbReference type="InterPro" id="IPR039425">
    <property type="entry name" value="RNA_pol_sigma-70-like"/>
</dbReference>
<keyword evidence="1" id="KW-0805">Transcription regulation</keyword>
<dbReference type="GO" id="GO:0006352">
    <property type="term" value="P:DNA-templated transcription initiation"/>
    <property type="evidence" value="ECO:0007669"/>
    <property type="project" value="InterPro"/>
</dbReference>